<protein>
    <submittedName>
        <fullName evidence="1">Uncharacterized protein</fullName>
    </submittedName>
</protein>
<evidence type="ECO:0000313" key="2">
    <source>
        <dbReference type="Proteomes" id="UP000238479"/>
    </source>
</evidence>
<name>A0A2P6QAB9_ROSCH</name>
<accession>A0A2P6QAB9</accession>
<dbReference type="Gramene" id="PRQ31128">
    <property type="protein sequence ID" value="PRQ31128"/>
    <property type="gene ID" value="RchiOBHm_Chr5g0032081"/>
</dbReference>
<sequence>MAPPPRPGIPRPPLPRVALPPSVSALNLRFTSLLGRLYGPIRPSYPLFLGFRSLRPLLGA</sequence>
<reference evidence="1 2" key="1">
    <citation type="journal article" date="2018" name="Nat. Genet.">
        <title>The Rosa genome provides new insights in the design of modern roses.</title>
        <authorList>
            <person name="Bendahmane M."/>
        </authorList>
    </citation>
    <scope>NUCLEOTIDE SEQUENCE [LARGE SCALE GENOMIC DNA]</scope>
    <source>
        <strain evidence="2">cv. Old Blush</strain>
    </source>
</reference>
<dbReference type="Proteomes" id="UP000238479">
    <property type="component" value="Chromosome 5"/>
</dbReference>
<evidence type="ECO:0000313" key="1">
    <source>
        <dbReference type="EMBL" id="PRQ31128.1"/>
    </source>
</evidence>
<proteinExistence type="predicted"/>
<organism evidence="1 2">
    <name type="scientific">Rosa chinensis</name>
    <name type="common">China rose</name>
    <dbReference type="NCBI Taxonomy" id="74649"/>
    <lineage>
        <taxon>Eukaryota</taxon>
        <taxon>Viridiplantae</taxon>
        <taxon>Streptophyta</taxon>
        <taxon>Embryophyta</taxon>
        <taxon>Tracheophyta</taxon>
        <taxon>Spermatophyta</taxon>
        <taxon>Magnoliopsida</taxon>
        <taxon>eudicotyledons</taxon>
        <taxon>Gunneridae</taxon>
        <taxon>Pentapetalae</taxon>
        <taxon>rosids</taxon>
        <taxon>fabids</taxon>
        <taxon>Rosales</taxon>
        <taxon>Rosaceae</taxon>
        <taxon>Rosoideae</taxon>
        <taxon>Rosoideae incertae sedis</taxon>
        <taxon>Rosa</taxon>
    </lineage>
</organism>
<dbReference type="EMBL" id="PDCK01000043">
    <property type="protein sequence ID" value="PRQ31128.1"/>
    <property type="molecule type" value="Genomic_DNA"/>
</dbReference>
<keyword evidence="2" id="KW-1185">Reference proteome</keyword>
<gene>
    <name evidence="1" type="ORF">RchiOBHm_Chr5g0032081</name>
</gene>
<comment type="caution">
    <text evidence="1">The sequence shown here is derived from an EMBL/GenBank/DDBJ whole genome shotgun (WGS) entry which is preliminary data.</text>
</comment>
<dbReference type="AlphaFoldDB" id="A0A2P6QAB9"/>